<keyword evidence="2" id="KW-1185">Reference proteome</keyword>
<evidence type="ECO:0000313" key="1">
    <source>
        <dbReference type="EMBL" id="GAL18530.1"/>
    </source>
</evidence>
<comment type="caution">
    <text evidence="1">The sequence shown here is derived from an EMBL/GenBank/DDBJ whole genome shotgun (WGS) entry which is preliminary data.</text>
</comment>
<dbReference type="AlphaFoldDB" id="A0A090RT13"/>
<dbReference type="Pfam" id="PF16463">
    <property type="entry name" value="Phage_TTP_13"/>
    <property type="match status" value="1"/>
</dbReference>
<reference evidence="1 2" key="1">
    <citation type="submission" date="2014-09" db="EMBL/GenBank/DDBJ databases">
        <title>Vibrio maritimus JCM 19235. (C45) whole genome shotgun sequence.</title>
        <authorList>
            <person name="Sawabe T."/>
            <person name="Meirelles P."/>
            <person name="Nakanishi M."/>
            <person name="Sayaka M."/>
            <person name="Hattori M."/>
            <person name="Ohkuma M."/>
        </authorList>
    </citation>
    <scope>NUCLEOTIDE SEQUENCE [LARGE SCALE GENOMIC DNA]</scope>
    <source>
        <strain evidence="2">JCM19235</strain>
    </source>
</reference>
<accession>A0A090RT13</accession>
<name>A0A090RT13_9VIBR</name>
<reference evidence="1 2" key="2">
    <citation type="submission" date="2014-09" db="EMBL/GenBank/DDBJ databases">
        <authorList>
            <consortium name="NBRP consortium"/>
            <person name="Sawabe T."/>
            <person name="Meirelles P."/>
            <person name="Nakanishi M."/>
            <person name="Sayaka M."/>
            <person name="Hattori M."/>
            <person name="Ohkuma M."/>
        </authorList>
    </citation>
    <scope>NUCLEOTIDE SEQUENCE [LARGE SCALE GENOMIC DNA]</scope>
    <source>
        <strain evidence="2">JCM19235</strain>
    </source>
</reference>
<dbReference type="InterPro" id="IPR032493">
    <property type="entry name" value="Phage_TTP_13"/>
</dbReference>
<evidence type="ECO:0000313" key="2">
    <source>
        <dbReference type="Proteomes" id="UP000029228"/>
    </source>
</evidence>
<proteinExistence type="predicted"/>
<gene>
    <name evidence="1" type="ORF">JCM19235_1953</name>
</gene>
<organism evidence="1 2">
    <name type="scientific">Vibrio maritimus</name>
    <dbReference type="NCBI Taxonomy" id="990268"/>
    <lineage>
        <taxon>Bacteria</taxon>
        <taxon>Pseudomonadati</taxon>
        <taxon>Pseudomonadota</taxon>
        <taxon>Gammaproteobacteria</taxon>
        <taxon>Vibrionales</taxon>
        <taxon>Vibrionaceae</taxon>
        <taxon>Vibrio</taxon>
    </lineage>
</organism>
<dbReference type="STRING" id="990268.JCM19235_1953"/>
<sequence length="152" mass="16334">MAFTNGTADKFAALPVGTVFQYSSDGTTYTTLPNIRTIGTVGETGTFVDVTPLGDTKTRALAGLSEQPEITYGFLDAFDETDWTTFLTAAQNKTAMKIRIWFPNKRQADLDVALNGYQLSEPSNDSPIEVTVAARQNTIAWTSVETPPGGGS</sequence>
<dbReference type="Proteomes" id="UP000029228">
    <property type="component" value="Unassembled WGS sequence"/>
</dbReference>
<protein>
    <submittedName>
        <fullName evidence="1">Phage protein</fullName>
    </submittedName>
</protein>
<dbReference type="EMBL" id="BBMR01000003">
    <property type="protein sequence ID" value="GAL18530.1"/>
    <property type="molecule type" value="Genomic_DNA"/>
</dbReference>
<dbReference type="OrthoDB" id="6446128at2"/>